<feature type="domain" description="PB1-like" evidence="2">
    <location>
        <begin position="23"/>
        <end position="127"/>
    </location>
</feature>
<evidence type="ECO:0000313" key="4">
    <source>
        <dbReference type="Proteomes" id="UP001341840"/>
    </source>
</evidence>
<name>A0ABU6UG86_9FABA</name>
<dbReference type="EMBL" id="JASCZI010121139">
    <property type="protein sequence ID" value="MED6160059.1"/>
    <property type="molecule type" value="Genomic_DNA"/>
</dbReference>
<evidence type="ECO:0000313" key="3">
    <source>
        <dbReference type="EMBL" id="MED6160059.1"/>
    </source>
</evidence>
<organism evidence="3 4">
    <name type="scientific">Stylosanthes scabra</name>
    <dbReference type="NCBI Taxonomy" id="79078"/>
    <lineage>
        <taxon>Eukaryota</taxon>
        <taxon>Viridiplantae</taxon>
        <taxon>Streptophyta</taxon>
        <taxon>Embryophyta</taxon>
        <taxon>Tracheophyta</taxon>
        <taxon>Spermatophyta</taxon>
        <taxon>Magnoliopsida</taxon>
        <taxon>eudicotyledons</taxon>
        <taxon>Gunneridae</taxon>
        <taxon>Pentapetalae</taxon>
        <taxon>rosids</taxon>
        <taxon>fabids</taxon>
        <taxon>Fabales</taxon>
        <taxon>Fabaceae</taxon>
        <taxon>Papilionoideae</taxon>
        <taxon>50 kb inversion clade</taxon>
        <taxon>dalbergioids sensu lato</taxon>
        <taxon>Dalbergieae</taxon>
        <taxon>Pterocarpus clade</taxon>
        <taxon>Stylosanthes</taxon>
    </lineage>
</organism>
<keyword evidence="4" id="KW-1185">Reference proteome</keyword>
<accession>A0ABU6UG86</accession>
<feature type="signal peptide" evidence="1">
    <location>
        <begin position="1"/>
        <end position="16"/>
    </location>
</feature>
<dbReference type="Proteomes" id="UP001341840">
    <property type="component" value="Unassembled WGS sequence"/>
</dbReference>
<evidence type="ECO:0000256" key="1">
    <source>
        <dbReference type="SAM" id="SignalP"/>
    </source>
</evidence>
<proteinExistence type="predicted"/>
<sequence>MRVFGLLLSAWQKGFGFRAMGGMDALVVPVIYHGGRLERLATGELCYLGGEVKKHEAIDVDFVNKEDLLLQVRDLGYTEFKRLLWHDPTQIHFEDGLHLLAGNTDVNDMCVFTLNHNLKEFHIYIDHVVNVPLPADASVVISSDFHSSRLFIMFISVGGA</sequence>
<comment type="caution">
    <text evidence="3">The sequence shown here is derived from an EMBL/GenBank/DDBJ whole genome shotgun (WGS) entry which is preliminary data.</text>
</comment>
<dbReference type="Pfam" id="PF26130">
    <property type="entry name" value="PB1-like"/>
    <property type="match status" value="1"/>
</dbReference>
<evidence type="ECO:0000259" key="2">
    <source>
        <dbReference type="Pfam" id="PF26130"/>
    </source>
</evidence>
<keyword evidence="1" id="KW-0732">Signal</keyword>
<reference evidence="3 4" key="1">
    <citation type="journal article" date="2023" name="Plants (Basel)">
        <title>Bridging the Gap: Combining Genomics and Transcriptomics Approaches to Understand Stylosanthes scabra, an Orphan Legume from the Brazilian Caatinga.</title>
        <authorList>
            <person name="Ferreira-Neto J.R.C."/>
            <person name="da Silva M.D."/>
            <person name="Binneck E."/>
            <person name="de Melo N.F."/>
            <person name="da Silva R.H."/>
            <person name="de Melo A.L.T.M."/>
            <person name="Pandolfi V."/>
            <person name="Bustamante F.O."/>
            <person name="Brasileiro-Vidal A.C."/>
            <person name="Benko-Iseppon A.M."/>
        </authorList>
    </citation>
    <scope>NUCLEOTIDE SEQUENCE [LARGE SCALE GENOMIC DNA]</scope>
    <source>
        <tissue evidence="3">Leaves</tissue>
    </source>
</reference>
<protein>
    <recommendedName>
        <fullName evidence="2">PB1-like domain-containing protein</fullName>
    </recommendedName>
</protein>
<dbReference type="InterPro" id="IPR058594">
    <property type="entry name" value="PB1-like_dom_pln"/>
</dbReference>
<gene>
    <name evidence="3" type="ORF">PIB30_047921</name>
</gene>
<feature type="chain" id="PRO_5046591085" description="PB1-like domain-containing protein" evidence="1">
    <location>
        <begin position="17"/>
        <end position="160"/>
    </location>
</feature>